<keyword evidence="2" id="KW-1185">Reference proteome</keyword>
<evidence type="ECO:0000313" key="2">
    <source>
        <dbReference type="Proteomes" id="UP001499990"/>
    </source>
</evidence>
<dbReference type="InterPro" id="IPR011044">
    <property type="entry name" value="Quino_amine_DH_bsu"/>
</dbReference>
<dbReference type="RefSeq" id="WP_345042935.1">
    <property type="nucleotide sequence ID" value="NZ_BAAAYL010000001.1"/>
</dbReference>
<name>A0ABP6SJU1_9ACTN</name>
<reference evidence="2" key="1">
    <citation type="journal article" date="2019" name="Int. J. Syst. Evol. Microbiol.">
        <title>The Global Catalogue of Microorganisms (GCM) 10K type strain sequencing project: providing services to taxonomists for standard genome sequencing and annotation.</title>
        <authorList>
            <consortium name="The Broad Institute Genomics Platform"/>
            <consortium name="The Broad Institute Genome Sequencing Center for Infectious Disease"/>
            <person name="Wu L."/>
            <person name="Ma J."/>
        </authorList>
    </citation>
    <scope>NUCLEOTIDE SEQUENCE [LARGE SCALE GENOMIC DNA]</scope>
    <source>
        <strain evidence="2">JCM 9651</strain>
    </source>
</reference>
<dbReference type="Proteomes" id="UP001499990">
    <property type="component" value="Unassembled WGS sequence"/>
</dbReference>
<dbReference type="SUPFAM" id="SSF50969">
    <property type="entry name" value="YVTN repeat-like/Quinoprotein amine dehydrogenase"/>
    <property type="match status" value="1"/>
</dbReference>
<gene>
    <name evidence="1" type="ORF">GCM10020367_57370</name>
</gene>
<organism evidence="1 2">
    <name type="scientific">Streptomyces sannanensis</name>
    <dbReference type="NCBI Taxonomy" id="285536"/>
    <lineage>
        <taxon>Bacteria</taxon>
        <taxon>Bacillati</taxon>
        <taxon>Actinomycetota</taxon>
        <taxon>Actinomycetes</taxon>
        <taxon>Kitasatosporales</taxon>
        <taxon>Streptomycetaceae</taxon>
        <taxon>Streptomyces</taxon>
    </lineage>
</organism>
<evidence type="ECO:0000313" key="1">
    <source>
        <dbReference type="EMBL" id="GAA3378320.1"/>
    </source>
</evidence>
<sequence>MKQTHLTPYARLPRTYGRLEIVSSTVDAWGRAHWLLAERLPAHAGDDPYDAVVVTADDGGIQETHLSAALPRRPALDALPDGGFVLADCRSRKDEEHAQVFDALGRPSWTFRLGDGIEHLIADEAGELWVGYFDEGVYGDDPLSSPGLRRFSCTGEPLWQFQPGPGPMDMSDCYALNVGSRAAWACPYTHFPLLEIRADERVKVRTTPVKGPKGLAVHGERVTFFGGYQDEHDRLTHGRLTDTSVEPAGYGQLVRPDGSGLGRRQVVCRGPRIYVREKASPTQWTVLDISG</sequence>
<comment type="caution">
    <text evidence="1">The sequence shown here is derived from an EMBL/GenBank/DDBJ whole genome shotgun (WGS) entry which is preliminary data.</text>
</comment>
<accession>A0ABP6SJU1</accession>
<proteinExistence type="predicted"/>
<protein>
    <submittedName>
        <fullName evidence="1">Uncharacterized protein</fullName>
    </submittedName>
</protein>
<dbReference type="EMBL" id="BAAAYL010000001">
    <property type="protein sequence ID" value="GAA3378320.1"/>
    <property type="molecule type" value="Genomic_DNA"/>
</dbReference>